<evidence type="ECO:0000313" key="1">
    <source>
        <dbReference type="EMBL" id="KAK7029014.1"/>
    </source>
</evidence>
<dbReference type="AlphaFoldDB" id="A0AAW0BS49"/>
<name>A0AAW0BS49_9AGAR</name>
<dbReference type="Proteomes" id="UP001383192">
    <property type="component" value="Unassembled WGS sequence"/>
</dbReference>
<protein>
    <submittedName>
        <fullName evidence="1">Uncharacterized protein</fullName>
    </submittedName>
</protein>
<proteinExistence type="predicted"/>
<dbReference type="EMBL" id="JAYKXP010000085">
    <property type="protein sequence ID" value="KAK7029014.1"/>
    <property type="molecule type" value="Genomic_DNA"/>
</dbReference>
<gene>
    <name evidence="1" type="ORF">VNI00_014724</name>
</gene>
<accession>A0AAW0BS49</accession>
<evidence type="ECO:0000313" key="2">
    <source>
        <dbReference type="Proteomes" id="UP001383192"/>
    </source>
</evidence>
<reference evidence="1 2" key="1">
    <citation type="submission" date="2024-01" db="EMBL/GenBank/DDBJ databases">
        <title>A draft genome for a cacao thread blight-causing isolate of Paramarasmius palmivorus.</title>
        <authorList>
            <person name="Baruah I.K."/>
            <person name="Bukari Y."/>
            <person name="Amoako-Attah I."/>
            <person name="Meinhardt L.W."/>
            <person name="Bailey B.A."/>
            <person name="Cohen S.P."/>
        </authorList>
    </citation>
    <scope>NUCLEOTIDE SEQUENCE [LARGE SCALE GENOMIC DNA]</scope>
    <source>
        <strain evidence="1 2">GH-12</strain>
    </source>
</reference>
<sequence>MPDHGLQRTSFGHKLPDLRLCTVAQLQRPTVTPLLCPESRTSTKSFMLQHGSSWSSSSISFASSFSQATTYTRYALQEEDTVITLFGIEDGRKECVERSFGGATTGLASLKTPSSGLIKLLSTSLVAIIEPILWAVGVRAQAALPSGSSGSLAQSMDGLAIYDNYCCNFVCSVIFNGSWDNETNLSTVVCASYRPSRP</sequence>
<keyword evidence="2" id="KW-1185">Reference proteome</keyword>
<organism evidence="1 2">
    <name type="scientific">Paramarasmius palmivorus</name>
    <dbReference type="NCBI Taxonomy" id="297713"/>
    <lineage>
        <taxon>Eukaryota</taxon>
        <taxon>Fungi</taxon>
        <taxon>Dikarya</taxon>
        <taxon>Basidiomycota</taxon>
        <taxon>Agaricomycotina</taxon>
        <taxon>Agaricomycetes</taxon>
        <taxon>Agaricomycetidae</taxon>
        <taxon>Agaricales</taxon>
        <taxon>Marasmiineae</taxon>
        <taxon>Marasmiaceae</taxon>
        <taxon>Paramarasmius</taxon>
    </lineage>
</organism>
<comment type="caution">
    <text evidence="1">The sequence shown here is derived from an EMBL/GenBank/DDBJ whole genome shotgun (WGS) entry which is preliminary data.</text>
</comment>